<dbReference type="PROSITE" id="PS51257">
    <property type="entry name" value="PROKAR_LIPOPROTEIN"/>
    <property type="match status" value="1"/>
</dbReference>
<organism evidence="2">
    <name type="scientific">Candidatus Thiocaldithrix dubininis</name>
    <dbReference type="NCBI Taxonomy" id="3080823"/>
    <lineage>
        <taxon>Bacteria</taxon>
        <taxon>Pseudomonadati</taxon>
        <taxon>Pseudomonadota</taxon>
        <taxon>Gammaproteobacteria</taxon>
        <taxon>Thiotrichales</taxon>
        <taxon>Thiotrichaceae</taxon>
        <taxon>Candidatus Thiocaldithrix</taxon>
    </lineage>
</organism>
<feature type="transmembrane region" description="Helical" evidence="1">
    <location>
        <begin position="6"/>
        <end position="27"/>
    </location>
</feature>
<gene>
    <name evidence="2" type="ORF">QJT80_06810</name>
</gene>
<name>A0AA95H7C9_9GAMM</name>
<keyword evidence="1" id="KW-0812">Transmembrane</keyword>
<proteinExistence type="predicted"/>
<evidence type="ECO:0000313" key="2">
    <source>
        <dbReference type="EMBL" id="WGZ92187.1"/>
    </source>
</evidence>
<accession>A0AA95H7C9</accession>
<sequence length="208" mass="23840">MGIDKLATLPIYFQVMLACGYLGYVIARQGFRRNEQMADQLFGAIIFGLPALPAWFLTLDITQNIPLAASVSFIFCVIFAIWWRVALAELWVSFAHKRRISNEDGQGYVLDYLTQNTSLCPTQITVYLKSGEKLFCENMQAFQHSAIDAPMRYDTAGNIALFVTHEWKNDVWTPIENISMEQWGDLLVYIPVSEIIRIETRYINLDKP</sequence>
<dbReference type="KEGG" id="tdu:QJT80_06810"/>
<keyword evidence="1" id="KW-1133">Transmembrane helix</keyword>
<dbReference type="Proteomes" id="UP001300672">
    <property type="component" value="Chromosome"/>
</dbReference>
<protein>
    <submittedName>
        <fullName evidence="2">Uncharacterized protein</fullName>
    </submittedName>
</protein>
<reference evidence="2" key="1">
    <citation type="journal article" date="2023" name="Int. J. Mol. Sci.">
        <title>Metagenomics Revealed a New Genus 'Candidatus Thiocaldithrix dubininis' gen. nov., sp. nov. and a New Species 'Candidatus Thiothrix putei' sp. nov. in the Family Thiotrichaceae, Some Members of Which Have Traits of Both Na+- and H+-Motive Energetics.</title>
        <authorList>
            <person name="Ravin N.V."/>
            <person name="Muntyan M.S."/>
            <person name="Smolyakov D.D."/>
            <person name="Rudenko T.S."/>
            <person name="Beletsky A.V."/>
            <person name="Mardanov A.V."/>
            <person name="Grabovich M.Y."/>
        </authorList>
    </citation>
    <scope>NUCLEOTIDE SEQUENCE</scope>
    <source>
        <strain evidence="2">GKL-01</strain>
    </source>
</reference>
<evidence type="ECO:0000256" key="1">
    <source>
        <dbReference type="SAM" id="Phobius"/>
    </source>
</evidence>
<feature type="transmembrane region" description="Helical" evidence="1">
    <location>
        <begin position="39"/>
        <end position="59"/>
    </location>
</feature>
<dbReference type="AlphaFoldDB" id="A0AA95H7C9"/>
<keyword evidence="1" id="KW-0472">Membrane</keyword>
<reference evidence="2" key="2">
    <citation type="submission" date="2023-04" db="EMBL/GenBank/DDBJ databases">
        <authorList>
            <person name="Beletskiy A.V."/>
            <person name="Mardanov A.V."/>
            <person name="Ravin N.V."/>
        </authorList>
    </citation>
    <scope>NUCLEOTIDE SEQUENCE</scope>
    <source>
        <strain evidence="2">GKL-01</strain>
    </source>
</reference>
<feature type="transmembrane region" description="Helical" evidence="1">
    <location>
        <begin position="65"/>
        <end position="92"/>
    </location>
</feature>
<dbReference type="EMBL" id="CP124755">
    <property type="protein sequence ID" value="WGZ92187.1"/>
    <property type="molecule type" value="Genomic_DNA"/>
</dbReference>